<protein>
    <submittedName>
        <fullName evidence="2">DUF2807 domain-containing protein</fullName>
    </submittedName>
</protein>
<reference evidence="2" key="1">
    <citation type="submission" date="2020-12" db="EMBL/GenBank/DDBJ databases">
        <title>Bacterial novel species Flavobacterium sp. SE-1-e isolated from soil.</title>
        <authorList>
            <person name="Jung H.-Y."/>
        </authorList>
    </citation>
    <scope>NUCLEOTIDE SEQUENCE</scope>
    <source>
        <strain evidence="2">SE-1-e</strain>
    </source>
</reference>
<name>A0A934PMC3_9FLAO</name>
<dbReference type="Proteomes" id="UP000609172">
    <property type="component" value="Unassembled WGS sequence"/>
</dbReference>
<accession>A0A934PMC3</accession>
<comment type="caution">
    <text evidence="2">The sequence shown here is derived from an EMBL/GenBank/DDBJ whole genome shotgun (WGS) entry which is preliminary data.</text>
</comment>
<sequence length="277" mass="31141">MKKATLIFLLIFSTTLVFGQRKDRIKGSKSVTVELKEIGSFNQIDIEDNIEVFLEKGTKNEVKIEADSNLHDIIELELRDKNLRIYTSKRTTIFKKLVVHVVYTNELKMVTAKNDVHLYAIEELNLDDITLKSNDYAKLFLNVNSKKFSLIANDKSKIELNLKAEEGTIQLNQNTDIKALVATTQFNCDMYQKTTAAIEGESVSATIRLDNNAVFTGNKLTIKSANLTSENYANCSIFAAENISIAAAGETETYLYGNPKIQITRFANQAQLLKVPK</sequence>
<dbReference type="Pfam" id="PF10988">
    <property type="entry name" value="DUF2807"/>
    <property type="match status" value="1"/>
</dbReference>
<gene>
    <name evidence="2" type="ORF">I5M07_13485</name>
</gene>
<evidence type="ECO:0000259" key="1">
    <source>
        <dbReference type="Pfam" id="PF10988"/>
    </source>
</evidence>
<evidence type="ECO:0000313" key="2">
    <source>
        <dbReference type="EMBL" id="MBK0370842.1"/>
    </source>
</evidence>
<dbReference type="Gene3D" id="2.160.20.120">
    <property type="match status" value="1"/>
</dbReference>
<organism evidence="2 3">
    <name type="scientific">Flavobacterium agrisoli</name>
    <dbReference type="NCBI Taxonomy" id="2793066"/>
    <lineage>
        <taxon>Bacteria</taxon>
        <taxon>Pseudomonadati</taxon>
        <taxon>Bacteroidota</taxon>
        <taxon>Flavobacteriia</taxon>
        <taxon>Flavobacteriales</taxon>
        <taxon>Flavobacteriaceae</taxon>
        <taxon>Flavobacterium</taxon>
    </lineage>
</organism>
<dbReference type="EMBL" id="JAEHFV010000006">
    <property type="protein sequence ID" value="MBK0370842.1"/>
    <property type="molecule type" value="Genomic_DNA"/>
</dbReference>
<dbReference type="AlphaFoldDB" id="A0A934PMC3"/>
<feature type="domain" description="Putative auto-transporter adhesin head GIN" evidence="1">
    <location>
        <begin position="41"/>
        <end position="179"/>
    </location>
</feature>
<dbReference type="InterPro" id="IPR021255">
    <property type="entry name" value="DUF2807"/>
</dbReference>
<evidence type="ECO:0000313" key="3">
    <source>
        <dbReference type="Proteomes" id="UP000609172"/>
    </source>
</evidence>
<proteinExistence type="predicted"/>
<dbReference type="RefSeq" id="WP_200106972.1">
    <property type="nucleotide sequence ID" value="NZ_JAEHFV010000006.1"/>
</dbReference>
<keyword evidence="3" id="KW-1185">Reference proteome</keyword>